<name>A0AAU9PSQ0_9ASTR</name>
<dbReference type="PANTHER" id="PTHR22753:SF40">
    <property type="entry name" value="ACYLGLYCEROL LIPASE"/>
    <property type="match status" value="1"/>
</dbReference>
<evidence type="ECO:0000256" key="2">
    <source>
        <dbReference type="ARBA" id="ARBA00022679"/>
    </source>
</evidence>
<comment type="similarity">
    <text evidence="1">Belongs to the diacylglycerol acyltransferase family.</text>
</comment>
<dbReference type="GO" id="GO:0019432">
    <property type="term" value="P:triglyceride biosynthetic process"/>
    <property type="evidence" value="ECO:0007669"/>
    <property type="project" value="UniProtKB-ARBA"/>
</dbReference>
<keyword evidence="6" id="KW-1185">Reference proteome</keyword>
<dbReference type="Proteomes" id="UP001157418">
    <property type="component" value="Unassembled WGS sequence"/>
</dbReference>
<dbReference type="InterPro" id="IPR007130">
    <property type="entry name" value="DAGAT"/>
</dbReference>
<comment type="caution">
    <text evidence="5">The sequence shown here is derived from an EMBL/GenBank/DDBJ whole genome shotgun (WGS) entry which is preliminary data.</text>
</comment>
<dbReference type="GO" id="GO:0004144">
    <property type="term" value="F:diacylglycerol O-acyltransferase activity"/>
    <property type="evidence" value="ECO:0007669"/>
    <property type="project" value="UniProtKB-ARBA"/>
</dbReference>
<organism evidence="5 6">
    <name type="scientific">Lactuca virosa</name>
    <dbReference type="NCBI Taxonomy" id="75947"/>
    <lineage>
        <taxon>Eukaryota</taxon>
        <taxon>Viridiplantae</taxon>
        <taxon>Streptophyta</taxon>
        <taxon>Embryophyta</taxon>
        <taxon>Tracheophyta</taxon>
        <taxon>Spermatophyta</taxon>
        <taxon>Magnoliopsida</taxon>
        <taxon>eudicotyledons</taxon>
        <taxon>Gunneridae</taxon>
        <taxon>Pentapetalae</taxon>
        <taxon>asterids</taxon>
        <taxon>campanulids</taxon>
        <taxon>Asterales</taxon>
        <taxon>Asteraceae</taxon>
        <taxon>Cichorioideae</taxon>
        <taxon>Cichorieae</taxon>
        <taxon>Lactucinae</taxon>
        <taxon>Lactuca</taxon>
    </lineage>
</organism>
<feature type="domain" description="Serine aminopeptidase S33" evidence="4">
    <location>
        <begin position="218"/>
        <end position="380"/>
    </location>
</feature>
<dbReference type="Pfam" id="PF12146">
    <property type="entry name" value="Hydrolase_4"/>
    <property type="match status" value="1"/>
</dbReference>
<accession>A0AAU9PSQ0</accession>
<evidence type="ECO:0000256" key="1">
    <source>
        <dbReference type="ARBA" id="ARBA00005420"/>
    </source>
</evidence>
<evidence type="ECO:0000259" key="4">
    <source>
        <dbReference type="Pfam" id="PF12146"/>
    </source>
</evidence>
<dbReference type="AlphaFoldDB" id="A0AAU9PSQ0"/>
<evidence type="ECO:0000313" key="6">
    <source>
        <dbReference type="Proteomes" id="UP001157418"/>
    </source>
</evidence>
<evidence type="ECO:0000256" key="3">
    <source>
        <dbReference type="ARBA" id="ARBA00023315"/>
    </source>
</evidence>
<sequence>MRVNEVIIFKRQINNQIRSRWKTTSKICAYLGCAATAMEIPTNFNGSLHLFHSQIHHLIIQYSIMALIASNPSGFVKSVCGEDSWVSVKINGASSSCKRKKTFVACYDYGGKKSSQNAPEKLQPLWDDGYGRNRKTMDLIKSDGGPPRWFCPVACGMPLKDSPVLLYLPGIEGTGTGLVLHEKSLGKVFHVQCLHITFHDRTPFEGLIRVVEESVKIEHNLSPNKPIYLLGESFGGTLALAVAAPNPTIDLILILANPATSYERSSLYPLVGLLMGDYVKMEMVNIHIGQLLGNLNGDMSHMMTTIIPKDTLKWRIKLLESAAAYANSRLHAITAQVLVLASGKDNLLPSKNEAHRLSGLLKCCNIRVFEENGHAILLESGVNVLSTIKASQMYRCCSKFDIFRDFLPPSMTEFKTLPMEAWWFRLYMGATMFSTMEDGKIVKGLAGIPDEGPVLIVGVKYEHIMMPCVDIMKLFGGIPVSGRNLFKLLERKSYTLLYPGGAREVFHRKGEGYKLFWPDKQEFVRMAVKFGATIIPLGFVGEDDILELIIDYNDMKRIPFFDQLMNEFNEGRINLMEGMSGEIAKQPFHTPVVLPKLPGRLYFMFGKPIQTKGKENILNDKDYLQELYMQIKCDVEKNVTYLLKKREGDPYRSIVQRLLWEMKYGDLDRIPSFDP</sequence>
<dbReference type="SUPFAM" id="SSF53474">
    <property type="entry name" value="alpha/beta-Hydrolases"/>
    <property type="match status" value="1"/>
</dbReference>
<dbReference type="GO" id="GO:0016020">
    <property type="term" value="C:membrane"/>
    <property type="evidence" value="ECO:0007669"/>
    <property type="project" value="TreeGrafter"/>
</dbReference>
<keyword evidence="2" id="KW-0808">Transferase</keyword>
<protein>
    <recommendedName>
        <fullName evidence="4">Serine aminopeptidase S33 domain-containing protein</fullName>
    </recommendedName>
</protein>
<dbReference type="PANTHER" id="PTHR22753">
    <property type="entry name" value="TRANSMEMBRANE PROTEIN 68"/>
    <property type="match status" value="1"/>
</dbReference>
<proteinExistence type="inferred from homology"/>
<dbReference type="InterPro" id="IPR022742">
    <property type="entry name" value="Hydrolase_4"/>
</dbReference>
<dbReference type="EMBL" id="CAKMRJ010005745">
    <property type="protein sequence ID" value="CAH1453431.1"/>
    <property type="molecule type" value="Genomic_DNA"/>
</dbReference>
<dbReference type="Pfam" id="PF03982">
    <property type="entry name" value="DAGAT"/>
    <property type="match status" value="1"/>
</dbReference>
<reference evidence="5 6" key="1">
    <citation type="submission" date="2022-01" db="EMBL/GenBank/DDBJ databases">
        <authorList>
            <person name="Xiong W."/>
            <person name="Schranz E."/>
        </authorList>
    </citation>
    <scope>NUCLEOTIDE SEQUENCE [LARGE SCALE GENOMIC DNA]</scope>
</reference>
<dbReference type="InterPro" id="IPR029058">
    <property type="entry name" value="AB_hydrolase_fold"/>
</dbReference>
<keyword evidence="3" id="KW-0012">Acyltransferase</keyword>
<dbReference type="Gene3D" id="3.40.50.1820">
    <property type="entry name" value="alpha/beta hydrolase"/>
    <property type="match status" value="1"/>
</dbReference>
<evidence type="ECO:0000313" key="5">
    <source>
        <dbReference type="EMBL" id="CAH1453431.1"/>
    </source>
</evidence>
<gene>
    <name evidence="5" type="ORF">LVIROSA_LOCUS38673</name>
</gene>